<gene>
    <name evidence="2" type="ORF">LVJ94_18585</name>
</gene>
<protein>
    <recommendedName>
        <fullName evidence="4">Peptidase M16 C-terminal domain-containing protein</fullName>
    </recommendedName>
</protein>
<dbReference type="PROSITE" id="PS51257">
    <property type="entry name" value="PROKAR_LIPOPROTEIN"/>
    <property type="match status" value="1"/>
</dbReference>
<evidence type="ECO:0000313" key="2">
    <source>
        <dbReference type="EMBL" id="WXB09229.1"/>
    </source>
</evidence>
<dbReference type="RefSeq" id="WP_394838900.1">
    <property type="nucleotide sequence ID" value="NZ_CP089929.1"/>
</dbReference>
<evidence type="ECO:0008006" key="4">
    <source>
        <dbReference type="Google" id="ProtNLM"/>
    </source>
</evidence>
<dbReference type="SUPFAM" id="SSF63411">
    <property type="entry name" value="LuxS/MPP-like metallohydrolase"/>
    <property type="match status" value="1"/>
</dbReference>
<dbReference type="Proteomes" id="UP001374803">
    <property type="component" value="Chromosome"/>
</dbReference>
<feature type="region of interest" description="Disordered" evidence="1">
    <location>
        <begin position="607"/>
        <end position="626"/>
    </location>
</feature>
<organism evidence="2 3">
    <name type="scientific">Pendulispora rubella</name>
    <dbReference type="NCBI Taxonomy" id="2741070"/>
    <lineage>
        <taxon>Bacteria</taxon>
        <taxon>Pseudomonadati</taxon>
        <taxon>Myxococcota</taxon>
        <taxon>Myxococcia</taxon>
        <taxon>Myxococcales</taxon>
        <taxon>Sorangiineae</taxon>
        <taxon>Pendulisporaceae</taxon>
        <taxon>Pendulispora</taxon>
    </lineage>
</organism>
<name>A0ABZ2LEB3_9BACT</name>
<accession>A0ABZ2LEB3</accession>
<keyword evidence="3" id="KW-1185">Reference proteome</keyword>
<sequence length="806" mass="83330">MDGVSRRLIPSIVCLTLATACGGAAEPPPAVPKQVRGVVGDRPPVAAIVRDGDPGAGLAVAVWTYGVAPERGAQPAVALAALTQVRLAARWPAAVVTPAWEGYRVRGLLGEQPSDQVTAVQRALLAPVTAAEMPAVVKKLRALASKPLHDPGLAEVARCRGEAFGAIPAPPEPVLADVEAWRRAAHGLGRVALSVAGVTRATHDVVTALNGLPAWPRAAQLPGFGWPEDAPPPVVYDARSEGVAEARAILAFRTGDATRAAAIAPSLGDPRGPLASRLEATESGATVREVTATAHAQGGCLTVTLDARDLGANPTARIATAIALVRQEVLAELADTDDAGGALDLARRAGDPRDAAERGAWWTLYPRAASAAAKEPRMLLAVGFAGSRDATAMPSAEAVRTEVDRALAAWKEPVVEPRLRVERGQSDLWLLLASPCGTVPEVESDSGLGAGFAMLAAERARDHAGPSLEIVPWASADAIGLLAHGPALPGETPLAQARRIADTAARAFAEGPERGAVSHVRASLLSVGDNVGARALVALSNGIVPGRPSWFSPSGSLEALARASDGALGTRASGLRAGPMRVAVLANESPAQGAAAARAVDRWVPRRASGDARACPTPSEPPPPRPGTYWLDPTGSPEQAGQAWLALPLPRGDEKSVQLARFFALALDGEDGLLARGLGRPGLARSWSATVVGPARGSALVVRIASADGALDGAVAQTRVLLDRLRQRGLDEADRQRAAAARTRAEQRALLEPHGRLLALFRDALGHDRDAPPPLDALRSFAATVLRDDALVIVAARPPRAPKATP</sequence>
<dbReference type="InterPro" id="IPR011249">
    <property type="entry name" value="Metalloenz_LuxS/M16"/>
</dbReference>
<evidence type="ECO:0000256" key="1">
    <source>
        <dbReference type="SAM" id="MobiDB-lite"/>
    </source>
</evidence>
<evidence type="ECO:0000313" key="3">
    <source>
        <dbReference type="Proteomes" id="UP001374803"/>
    </source>
</evidence>
<dbReference type="EMBL" id="CP089983">
    <property type="protein sequence ID" value="WXB09229.1"/>
    <property type="molecule type" value="Genomic_DNA"/>
</dbReference>
<proteinExistence type="predicted"/>
<reference evidence="2" key="1">
    <citation type="submission" date="2021-12" db="EMBL/GenBank/DDBJ databases">
        <title>Discovery of the Pendulisporaceae a myxobacterial family with distinct sporulation behavior and unique specialized metabolism.</title>
        <authorList>
            <person name="Garcia R."/>
            <person name="Popoff A."/>
            <person name="Bader C.D."/>
            <person name="Loehr J."/>
            <person name="Walesch S."/>
            <person name="Walt C."/>
            <person name="Boldt J."/>
            <person name="Bunk B."/>
            <person name="Haeckl F.J.F.P.J."/>
            <person name="Gunesch A.P."/>
            <person name="Birkelbach J."/>
            <person name="Nuebel U."/>
            <person name="Pietschmann T."/>
            <person name="Bach T."/>
            <person name="Mueller R."/>
        </authorList>
    </citation>
    <scope>NUCLEOTIDE SEQUENCE</scope>
    <source>
        <strain evidence="2">MSr11367</strain>
    </source>
</reference>